<accession>A0A645BUS6</accession>
<reference evidence="1" key="1">
    <citation type="submission" date="2019-08" db="EMBL/GenBank/DDBJ databases">
        <authorList>
            <person name="Kucharzyk K."/>
            <person name="Murdoch R.W."/>
            <person name="Higgins S."/>
            <person name="Loffler F."/>
        </authorList>
    </citation>
    <scope>NUCLEOTIDE SEQUENCE</scope>
</reference>
<dbReference type="InterPro" id="IPR024210">
    <property type="entry name" value="DUF3785"/>
</dbReference>
<comment type="caution">
    <text evidence="1">The sequence shown here is derived from an EMBL/GenBank/DDBJ whole genome shotgun (WGS) entry which is preliminary data.</text>
</comment>
<sequence length="136" mass="16267">MSNYKFQYEDKEFELKEENCDYINNEEVENFNISTVLDLLNKGEEVGFTSEYYDSCCEECKFNRKDDTKFFEFFEYHFYMFTKDNNYVLSTISPEYKDVTLTSLVKDKKIDNSYIVSILVCKNCGTWAIEVEQCDM</sequence>
<proteinExistence type="predicted"/>
<dbReference type="AlphaFoldDB" id="A0A645BUS6"/>
<protein>
    <recommendedName>
        <fullName evidence="2">DUF3785 domain-containing protein</fullName>
    </recommendedName>
</protein>
<name>A0A645BUS6_9ZZZZ</name>
<evidence type="ECO:0000313" key="1">
    <source>
        <dbReference type="EMBL" id="MPM69200.1"/>
    </source>
</evidence>
<gene>
    <name evidence="1" type="ORF">SDC9_116144</name>
</gene>
<organism evidence="1">
    <name type="scientific">bioreactor metagenome</name>
    <dbReference type="NCBI Taxonomy" id="1076179"/>
    <lineage>
        <taxon>unclassified sequences</taxon>
        <taxon>metagenomes</taxon>
        <taxon>ecological metagenomes</taxon>
    </lineage>
</organism>
<dbReference type="EMBL" id="VSSQ01022711">
    <property type="protein sequence ID" value="MPM69200.1"/>
    <property type="molecule type" value="Genomic_DNA"/>
</dbReference>
<evidence type="ECO:0008006" key="2">
    <source>
        <dbReference type="Google" id="ProtNLM"/>
    </source>
</evidence>
<dbReference type="Pfam" id="PF12653">
    <property type="entry name" value="DUF3785"/>
    <property type="match status" value="1"/>
</dbReference>